<dbReference type="PANTHER" id="PTHR39160">
    <property type="entry name" value="CELL WALL-BINDING PROTEIN YOCH"/>
    <property type="match status" value="1"/>
</dbReference>
<evidence type="ECO:0000313" key="3">
    <source>
        <dbReference type="EMBL" id="SDM12552.1"/>
    </source>
</evidence>
<dbReference type="CDD" id="cd22786">
    <property type="entry name" value="DPBB_YuiC-like"/>
    <property type="match status" value="1"/>
</dbReference>
<keyword evidence="4" id="KW-1185">Reference proteome</keyword>
<dbReference type="PROSITE" id="PS51109">
    <property type="entry name" value="G5"/>
    <property type="match status" value="1"/>
</dbReference>
<dbReference type="AlphaFoldDB" id="A0A1G9QNE8"/>
<dbReference type="Pfam" id="PF06725">
    <property type="entry name" value="3D"/>
    <property type="match status" value="1"/>
</dbReference>
<dbReference type="SMART" id="SM01208">
    <property type="entry name" value="G5"/>
    <property type="match status" value="1"/>
</dbReference>
<dbReference type="InterPro" id="IPR010611">
    <property type="entry name" value="3D_dom"/>
</dbReference>
<keyword evidence="1" id="KW-0732">Signal</keyword>
<dbReference type="Gene3D" id="2.20.230.10">
    <property type="entry name" value="Resuscitation-promoting factor rpfb"/>
    <property type="match status" value="1"/>
</dbReference>
<evidence type="ECO:0000259" key="2">
    <source>
        <dbReference type="PROSITE" id="PS51109"/>
    </source>
</evidence>
<dbReference type="GO" id="GO:0019867">
    <property type="term" value="C:outer membrane"/>
    <property type="evidence" value="ECO:0007669"/>
    <property type="project" value="InterPro"/>
</dbReference>
<proteinExistence type="predicted"/>
<protein>
    <submittedName>
        <fullName evidence="3">3D (Asp-Asp-Asp) domain-containing protein</fullName>
    </submittedName>
</protein>
<dbReference type="InterPro" id="IPR011098">
    <property type="entry name" value="G5_dom"/>
</dbReference>
<name>A0A1G9QNE8_9FIRM</name>
<dbReference type="Pfam" id="PF03990">
    <property type="entry name" value="DUF348"/>
    <property type="match status" value="2"/>
</dbReference>
<dbReference type="InterPro" id="IPR007137">
    <property type="entry name" value="DUF348"/>
</dbReference>
<dbReference type="PANTHER" id="PTHR39160:SF4">
    <property type="entry name" value="RESUSCITATION-PROMOTING FACTOR RPFB"/>
    <property type="match status" value="1"/>
</dbReference>
<organism evidence="3 4">
    <name type="scientific">Dendrosporobacter quercicolus</name>
    <dbReference type="NCBI Taxonomy" id="146817"/>
    <lineage>
        <taxon>Bacteria</taxon>
        <taxon>Bacillati</taxon>
        <taxon>Bacillota</taxon>
        <taxon>Negativicutes</taxon>
        <taxon>Selenomonadales</taxon>
        <taxon>Sporomusaceae</taxon>
        <taxon>Dendrosporobacter</taxon>
    </lineage>
</organism>
<dbReference type="Pfam" id="PF07501">
    <property type="entry name" value="G5"/>
    <property type="match status" value="1"/>
</dbReference>
<dbReference type="GO" id="GO:0009254">
    <property type="term" value="P:peptidoglycan turnover"/>
    <property type="evidence" value="ECO:0007669"/>
    <property type="project" value="InterPro"/>
</dbReference>
<dbReference type="SUPFAM" id="SSF50685">
    <property type="entry name" value="Barwin-like endoglucanases"/>
    <property type="match status" value="1"/>
</dbReference>
<accession>A0A1G9QNE8</accession>
<dbReference type="STRING" id="146817.SAMN04488502_102243"/>
<dbReference type="EMBL" id="FNHB01000002">
    <property type="protein sequence ID" value="SDM12552.1"/>
    <property type="molecule type" value="Genomic_DNA"/>
</dbReference>
<evidence type="ECO:0000313" key="4">
    <source>
        <dbReference type="Proteomes" id="UP000214880"/>
    </source>
</evidence>
<gene>
    <name evidence="3" type="ORF">SAMN04488502_102243</name>
</gene>
<dbReference type="OrthoDB" id="9798935at2"/>
<evidence type="ECO:0000256" key="1">
    <source>
        <dbReference type="ARBA" id="ARBA00022729"/>
    </source>
</evidence>
<dbReference type="InterPro" id="IPR051933">
    <property type="entry name" value="Resuscitation_pf_RpfB"/>
</dbReference>
<reference evidence="3 4" key="1">
    <citation type="submission" date="2016-10" db="EMBL/GenBank/DDBJ databases">
        <authorList>
            <person name="de Groot N.N."/>
        </authorList>
    </citation>
    <scope>NUCLEOTIDE SEQUENCE [LARGE SCALE GENOMIC DNA]</scope>
    <source>
        <strain evidence="3 4">DSM 1736</strain>
    </source>
</reference>
<sequence>MHYTQPKNSQSKRTMPALIAVFCIVLLLAAGFVGANKKVNIVADGKTQEVRTLSSRPAVVLARAGVQLGPQDEYRLSTSNLVSGSIITVYRAVPVTITYQGETTTIQTGSPTVGELAASLGLIDAGIKLIPGPDEPIQDGLQIRVIKISEKVIEREEPEPFQVIHQPDATLEKGVEELIQAGQNGKKIVTVKQHFADDVQSAEEILAVKISDPSTPQIVRVGTRDFVETSRGVQRFRRVEVMEATAYLPTDGSGHGITATGIPARRGIVAVDPAVIPLGSRVYIPGYGSALAADTGGAIIGNSIDLCMENASEAWRFGRRMVKVYVLAE</sequence>
<dbReference type="RefSeq" id="WP_092070599.1">
    <property type="nucleotide sequence ID" value="NZ_FNHB01000002.1"/>
</dbReference>
<feature type="domain" description="G5" evidence="2">
    <location>
        <begin position="145"/>
        <end position="225"/>
    </location>
</feature>
<dbReference type="InterPro" id="IPR036908">
    <property type="entry name" value="RlpA-like_sf"/>
</dbReference>
<dbReference type="Proteomes" id="UP000214880">
    <property type="component" value="Unassembled WGS sequence"/>
</dbReference>
<dbReference type="GO" id="GO:0004553">
    <property type="term" value="F:hydrolase activity, hydrolyzing O-glycosyl compounds"/>
    <property type="evidence" value="ECO:0007669"/>
    <property type="project" value="InterPro"/>
</dbReference>